<dbReference type="EMBL" id="JABFAF010270492">
    <property type="protein sequence ID" value="MBA0878077.1"/>
    <property type="molecule type" value="Genomic_DNA"/>
</dbReference>
<accession>A0A7J9N4Q4</accession>
<gene>
    <name evidence="1" type="ORF">Goshw_015004</name>
</gene>
<organism evidence="1 2">
    <name type="scientific">Gossypium schwendimanii</name>
    <name type="common">Cotton</name>
    <dbReference type="NCBI Taxonomy" id="34291"/>
    <lineage>
        <taxon>Eukaryota</taxon>
        <taxon>Viridiplantae</taxon>
        <taxon>Streptophyta</taxon>
        <taxon>Embryophyta</taxon>
        <taxon>Tracheophyta</taxon>
        <taxon>Spermatophyta</taxon>
        <taxon>Magnoliopsida</taxon>
        <taxon>eudicotyledons</taxon>
        <taxon>Gunneridae</taxon>
        <taxon>Pentapetalae</taxon>
        <taxon>rosids</taxon>
        <taxon>malvids</taxon>
        <taxon>Malvales</taxon>
        <taxon>Malvaceae</taxon>
        <taxon>Malvoideae</taxon>
        <taxon>Gossypium</taxon>
    </lineage>
</organism>
<proteinExistence type="predicted"/>
<comment type="caution">
    <text evidence="1">The sequence shown here is derived from an EMBL/GenBank/DDBJ whole genome shotgun (WGS) entry which is preliminary data.</text>
</comment>
<evidence type="ECO:0000313" key="1">
    <source>
        <dbReference type="EMBL" id="MBA0878076.1"/>
    </source>
</evidence>
<reference evidence="1" key="2">
    <citation type="submission" date="2020-04" db="EMBL/GenBank/DDBJ databases">
        <authorList>
            <person name="Grover C.E."/>
            <person name="Arick M.A. II"/>
            <person name="Thrash A."/>
            <person name="Conover J.L."/>
            <person name="Sanders W.S."/>
            <person name="Peterson D.G."/>
            <person name="Scheffler J.A."/>
            <person name="Scheffler B.E."/>
            <person name="Wendel J.F."/>
        </authorList>
    </citation>
    <scope>NUCLEOTIDE SEQUENCE</scope>
    <source>
        <strain evidence="1">1</strain>
        <tissue evidence="1">Leaf</tissue>
    </source>
</reference>
<evidence type="ECO:0000313" key="2">
    <source>
        <dbReference type="Proteomes" id="UP000593576"/>
    </source>
</evidence>
<keyword evidence="2" id="KW-1185">Reference proteome</keyword>
<name>A0A7J9N4Q4_GOSSC</name>
<dbReference type="OrthoDB" id="1430424at2759"/>
<protein>
    <submittedName>
        <fullName evidence="1">Uncharacterized protein</fullName>
    </submittedName>
</protein>
<dbReference type="EMBL" id="JABFAF010270492">
    <property type="protein sequence ID" value="MBA0878076.1"/>
    <property type="molecule type" value="Genomic_DNA"/>
</dbReference>
<dbReference type="Proteomes" id="UP000593576">
    <property type="component" value="Unassembled WGS sequence"/>
</dbReference>
<sequence length="73" mass="9034">MRFYTDTEILTGFHCLEYEELSNMLLYLYQDSLDHDNSYQQRRDWPNVNFPIRRTITRKKFKRCLMHGTKLIE</sequence>
<dbReference type="AlphaFoldDB" id="A0A7J9N4Q4"/>
<reference evidence="1 2" key="1">
    <citation type="journal article" date="2019" name="Genome Biol. Evol.">
        <title>Insights into the evolution of the New World diploid cottons (Gossypium, subgenus Houzingenia) based on genome sequencing.</title>
        <authorList>
            <person name="Grover C.E."/>
            <person name="Arick M.A. 2nd"/>
            <person name="Thrash A."/>
            <person name="Conover J.L."/>
            <person name="Sanders W.S."/>
            <person name="Peterson D.G."/>
            <person name="Frelichowski J.E."/>
            <person name="Scheffler J.A."/>
            <person name="Scheffler B.E."/>
            <person name="Wendel J.F."/>
        </authorList>
    </citation>
    <scope>NUCLEOTIDE SEQUENCE [LARGE SCALE GENOMIC DNA]</scope>
    <source>
        <strain evidence="1">1</strain>
        <tissue evidence="1">Leaf</tissue>
    </source>
</reference>